<evidence type="ECO:0000313" key="1">
    <source>
        <dbReference type="EMBL" id="QQV90483.1"/>
    </source>
</evidence>
<reference evidence="1" key="1">
    <citation type="submission" date="2020-07" db="EMBL/GenBank/DDBJ databases">
        <title>Highly diverse flavobacterial phages as mortality factor during North Sea spring blooms.</title>
        <authorList>
            <person name="Bartlau N."/>
            <person name="Wichels A."/>
            <person name="Krohne G."/>
            <person name="Adriaenssens E.M."/>
            <person name="Heins A."/>
            <person name="Fuchs B.M."/>
            <person name="Amann R."/>
            <person name="Moraru C."/>
        </authorList>
    </citation>
    <scope>NUCLEOTIDE SEQUENCE</scope>
</reference>
<dbReference type="Proteomes" id="UP000693706">
    <property type="component" value="Segment"/>
</dbReference>
<dbReference type="EMBL" id="MT732457">
    <property type="protein sequence ID" value="QQV90483.1"/>
    <property type="molecule type" value="Genomic_DNA"/>
</dbReference>
<organism evidence="1 2">
    <name type="scientific">Olleya phage Harreka_1</name>
    <dbReference type="NCBI Taxonomy" id="2745673"/>
    <lineage>
        <taxon>Viruses</taxon>
        <taxon>Duplodnaviria</taxon>
        <taxon>Heunggongvirae</taxon>
        <taxon>Uroviricota</taxon>
        <taxon>Caudoviricetes</taxon>
        <taxon>Aggregaviridae</taxon>
        <taxon>Harrekavirus</taxon>
        <taxon>Harrekavirus harreka</taxon>
    </lineage>
</organism>
<accession>A0A8E4ZJ27</accession>
<evidence type="ECO:0000313" key="2">
    <source>
        <dbReference type="Proteomes" id="UP000693706"/>
    </source>
</evidence>
<sequence length="250" mass="28300">MSIKELVEQKAELIAIKKGATKFVSGGLNKMSKSVNSLAGKSVFKDGDDALERTIVGNTYYWMDSHDDVHGKGCFAKSIKENKAFHLHDHEFKITSKVGEPIRTYEESVAWKDLNVDKSGTTEALFMDTEIRKDYNAQIFNEYKSNRINQHSVGMQYVKIDLAVNDDSYEGEFKVWNDNIDKIGNVDRVTEKGFFWLVREAKLIEISAVLLGSNELTPTMGENKQADLESLDTEAEKSLQLTQLLTNIKF</sequence>
<gene>
    <name evidence="1" type="ORF">Harreka1_76</name>
</gene>
<name>A0A8E4ZJ27_9CAUD</name>
<protein>
    <submittedName>
        <fullName evidence="1">Uncharacterized protein</fullName>
    </submittedName>
</protein>
<keyword evidence="2" id="KW-1185">Reference proteome</keyword>
<proteinExistence type="predicted"/>